<comment type="caution">
    <text evidence="1">The sequence shown here is derived from an EMBL/GenBank/DDBJ whole genome shotgun (WGS) entry which is preliminary data.</text>
</comment>
<gene>
    <name evidence="1" type="ORF">F1559_002016</name>
</gene>
<organism evidence="1 2">
    <name type="scientific">Cyanidiococcus yangmingshanensis</name>
    <dbReference type="NCBI Taxonomy" id="2690220"/>
    <lineage>
        <taxon>Eukaryota</taxon>
        <taxon>Rhodophyta</taxon>
        <taxon>Bangiophyceae</taxon>
        <taxon>Cyanidiales</taxon>
        <taxon>Cyanidiaceae</taxon>
        <taxon>Cyanidiococcus</taxon>
    </lineage>
</organism>
<sequence length="103" mass="11908">MEPVDHKRSFKSLRCKRIVDHGARRGDSSRPSHRLRLGGCRPVTRPATCCWHARHRTFHGQRARVANALPMWWRERTPRNGSCRLVERAIDLPKIADATTEAM</sequence>
<evidence type="ECO:0000313" key="1">
    <source>
        <dbReference type="EMBL" id="KAF6001259.1"/>
    </source>
</evidence>
<evidence type="ECO:0000313" key="2">
    <source>
        <dbReference type="Proteomes" id="UP000530660"/>
    </source>
</evidence>
<accession>A0A7J7IF12</accession>
<name>A0A7J7IF12_9RHOD</name>
<keyword evidence="2" id="KW-1185">Reference proteome</keyword>
<proteinExistence type="predicted"/>
<reference evidence="1 2" key="1">
    <citation type="journal article" date="2020" name="J. Phycol.">
        <title>Comparative genome analysis reveals Cyanidiococcus gen. nov., a new extremophilic red algal genus sister to Cyanidioschyzon (Cyanidioschyzonaceae, Rhodophyta).</title>
        <authorList>
            <person name="Liu S.-L."/>
            <person name="Chiang Y.-R."/>
            <person name="Yoon H.S."/>
            <person name="Fu H.-Y."/>
        </authorList>
    </citation>
    <scope>NUCLEOTIDE SEQUENCE [LARGE SCALE GENOMIC DNA]</scope>
    <source>
        <strain evidence="1 2">THAL066</strain>
    </source>
</reference>
<dbReference type="Proteomes" id="UP000530660">
    <property type="component" value="Unassembled WGS sequence"/>
</dbReference>
<dbReference type="EMBL" id="VWRR01000015">
    <property type="protein sequence ID" value="KAF6001259.1"/>
    <property type="molecule type" value="Genomic_DNA"/>
</dbReference>
<dbReference type="AlphaFoldDB" id="A0A7J7IF12"/>
<protein>
    <submittedName>
        <fullName evidence="1">Uncharacterized protein</fullName>
    </submittedName>
</protein>